<feature type="compositionally biased region" description="Basic and acidic residues" evidence="3">
    <location>
        <begin position="275"/>
        <end position="286"/>
    </location>
</feature>
<protein>
    <submittedName>
        <fullName evidence="5">NADP-dependent oxidoreductase domain-containing protein</fullName>
    </submittedName>
</protein>
<dbReference type="Pfam" id="PF00248">
    <property type="entry name" value="Aldo_ket_red"/>
    <property type="match status" value="1"/>
</dbReference>
<dbReference type="Proteomes" id="UP000714275">
    <property type="component" value="Unassembled WGS sequence"/>
</dbReference>
<keyword evidence="6" id="KW-1185">Reference proteome</keyword>
<evidence type="ECO:0000313" key="6">
    <source>
        <dbReference type="Proteomes" id="UP000714275"/>
    </source>
</evidence>
<dbReference type="EMBL" id="JABBWD010000062">
    <property type="protein sequence ID" value="KAG1770888.1"/>
    <property type="molecule type" value="Genomic_DNA"/>
</dbReference>
<evidence type="ECO:0000256" key="1">
    <source>
        <dbReference type="ARBA" id="ARBA00023002"/>
    </source>
</evidence>
<proteinExistence type="inferred from homology"/>
<dbReference type="SUPFAM" id="SSF51430">
    <property type="entry name" value="NAD(P)-linked oxidoreductase"/>
    <property type="match status" value="1"/>
</dbReference>
<dbReference type="OrthoDB" id="48988at2759"/>
<evidence type="ECO:0000256" key="2">
    <source>
        <dbReference type="ARBA" id="ARBA00038157"/>
    </source>
</evidence>
<comment type="caution">
    <text evidence="5">The sequence shown here is derived from an EMBL/GenBank/DDBJ whole genome shotgun (WGS) entry which is preliminary data.</text>
</comment>
<organism evidence="5 6">
    <name type="scientific">Suillus placidus</name>
    <dbReference type="NCBI Taxonomy" id="48579"/>
    <lineage>
        <taxon>Eukaryota</taxon>
        <taxon>Fungi</taxon>
        <taxon>Dikarya</taxon>
        <taxon>Basidiomycota</taxon>
        <taxon>Agaricomycotina</taxon>
        <taxon>Agaricomycetes</taxon>
        <taxon>Agaricomycetidae</taxon>
        <taxon>Boletales</taxon>
        <taxon>Suillineae</taxon>
        <taxon>Suillaceae</taxon>
        <taxon>Suillus</taxon>
    </lineage>
</organism>
<keyword evidence="1" id="KW-0560">Oxidoreductase</keyword>
<dbReference type="InterPro" id="IPR036812">
    <property type="entry name" value="NAD(P)_OxRdtase_dom_sf"/>
</dbReference>
<evidence type="ECO:0000259" key="4">
    <source>
        <dbReference type="Pfam" id="PF00248"/>
    </source>
</evidence>
<reference evidence="5" key="1">
    <citation type="journal article" date="2020" name="New Phytol.">
        <title>Comparative genomics reveals dynamic genome evolution in host specialist ectomycorrhizal fungi.</title>
        <authorList>
            <person name="Lofgren L.A."/>
            <person name="Nguyen N.H."/>
            <person name="Vilgalys R."/>
            <person name="Ruytinx J."/>
            <person name="Liao H.L."/>
            <person name="Branco S."/>
            <person name="Kuo A."/>
            <person name="LaButti K."/>
            <person name="Lipzen A."/>
            <person name="Andreopoulos W."/>
            <person name="Pangilinan J."/>
            <person name="Riley R."/>
            <person name="Hundley H."/>
            <person name="Na H."/>
            <person name="Barry K."/>
            <person name="Grigoriev I.V."/>
            <person name="Stajich J.E."/>
            <person name="Kennedy P.G."/>
        </authorList>
    </citation>
    <scope>NUCLEOTIDE SEQUENCE</scope>
    <source>
        <strain evidence="5">DOB743</strain>
    </source>
</reference>
<comment type="similarity">
    <text evidence="2">Belongs to the aldo/keto reductase family. Aldo/keto reductase 2 subfamily.</text>
</comment>
<dbReference type="InterPro" id="IPR050523">
    <property type="entry name" value="AKR_Detox_Biosynth"/>
</dbReference>
<gene>
    <name evidence="5" type="ORF">EV702DRAFT_1138439</name>
</gene>
<dbReference type="InterPro" id="IPR023210">
    <property type="entry name" value="NADP_OxRdtase_dom"/>
</dbReference>
<evidence type="ECO:0000313" key="5">
    <source>
        <dbReference type="EMBL" id="KAG1770888.1"/>
    </source>
</evidence>
<dbReference type="PANTHER" id="PTHR43364:SF2">
    <property type="entry name" value="ARYL-ALCOHOL DEHYDROGENASE AAD10-RELATED"/>
    <property type="match status" value="1"/>
</dbReference>
<dbReference type="AlphaFoldDB" id="A0A9P6ZLA4"/>
<feature type="region of interest" description="Disordered" evidence="3">
    <location>
        <begin position="271"/>
        <end position="296"/>
    </location>
</feature>
<name>A0A9P6ZLA4_9AGAM</name>
<evidence type="ECO:0000256" key="3">
    <source>
        <dbReference type="SAM" id="MobiDB-lite"/>
    </source>
</evidence>
<accession>A0A9P6ZLA4</accession>
<sequence>MRHRHLLQVIKSEYRGSEWFILLIATMSIYQLPPKPPTKLGIYRTLAPTAGVHVSPLALGAMSIGDKWYQYGMGAMDKQSSVKMLDAYFDAGGNFIDTANNYQDESSEEIIGEWAEKRGIRDQLVIATKYTTSFKRGSNEAQKVNFTGNNVKSMRVSVEASLKKLRTSYIDILYLHWWDFDTSVEEVMNALHILVQQGKVLYLGISDTPAWIVSKANQYARDHGKTSFVIYQGMWNILERSFERDIIPMARAEGMALAPWNVLAGGKFRTDEEEERRREAGEKGREMLTGGWERNENEKKMSHALEKVAKEVGASHITAVAIAYVMQKTPYVFPLVGGRKVEQLYGNLEALDISLSQEQIQYLESIIPFDPGFPTSMIGDGSSPIMLLAHTAHFEKVPRIEPIRPSKK</sequence>
<dbReference type="PANTHER" id="PTHR43364">
    <property type="entry name" value="NADH-SPECIFIC METHYLGLYOXAL REDUCTASE-RELATED"/>
    <property type="match status" value="1"/>
</dbReference>
<feature type="domain" description="NADP-dependent oxidoreductase" evidence="4">
    <location>
        <begin position="56"/>
        <end position="367"/>
    </location>
</feature>
<dbReference type="Gene3D" id="3.20.20.100">
    <property type="entry name" value="NADP-dependent oxidoreductase domain"/>
    <property type="match status" value="1"/>
</dbReference>
<dbReference type="GO" id="GO:0016491">
    <property type="term" value="F:oxidoreductase activity"/>
    <property type="evidence" value="ECO:0007669"/>
    <property type="project" value="UniProtKB-KW"/>
</dbReference>